<dbReference type="Pfam" id="PF07699">
    <property type="entry name" value="Ephrin_rec_like"/>
    <property type="match status" value="6"/>
</dbReference>
<keyword evidence="2" id="KW-1133">Transmembrane helix</keyword>
<feature type="coiled-coil region" evidence="1">
    <location>
        <begin position="6233"/>
        <end position="6267"/>
    </location>
</feature>
<feature type="signal peptide" evidence="3">
    <location>
        <begin position="1"/>
        <end position="25"/>
    </location>
</feature>
<dbReference type="PANTHER" id="PTHR46967">
    <property type="entry name" value="INSULIN-LIKE GROWTH FACTOR BINDING PROTEIN,N-TERMINAL"/>
    <property type="match status" value="1"/>
</dbReference>
<dbReference type="Proteomes" id="UP000244803">
    <property type="component" value="Chromosome 1"/>
</dbReference>
<evidence type="ECO:0000313" key="6">
    <source>
        <dbReference type="Proteomes" id="UP000244803"/>
    </source>
</evidence>
<feature type="coiled-coil region" evidence="1">
    <location>
        <begin position="2711"/>
        <end position="2738"/>
    </location>
</feature>
<keyword evidence="1" id="KW-0175">Coiled coil</keyword>
<feature type="transmembrane region" description="Helical" evidence="2">
    <location>
        <begin position="5680"/>
        <end position="5698"/>
    </location>
</feature>
<keyword evidence="2" id="KW-0812">Transmembrane</keyword>
<dbReference type="InterPro" id="IPR011641">
    <property type="entry name" value="Tyr-kin_ephrin_A/B_rcpt-like"/>
</dbReference>
<feature type="domain" description="EGF-like" evidence="4">
    <location>
        <begin position="5600"/>
        <end position="5641"/>
    </location>
</feature>
<dbReference type="InterPro" id="IPR056048">
    <property type="entry name" value="CRMPA/B-like_DUF7631"/>
</dbReference>
<dbReference type="PANTHER" id="PTHR46967:SF1">
    <property type="entry name" value="KERATIN-ASSOCIATED PROTEIN 16-1-LIKE"/>
    <property type="match status" value="1"/>
</dbReference>
<dbReference type="EMBL" id="CP056065">
    <property type="protein sequence ID" value="UKJ87890.2"/>
    <property type="molecule type" value="Genomic_DNA"/>
</dbReference>
<dbReference type="Gene3D" id="2.10.50.10">
    <property type="entry name" value="Tumor Necrosis Factor Receptor, subunit A, domain 2"/>
    <property type="match status" value="9"/>
</dbReference>
<feature type="transmembrane region" description="Helical" evidence="2">
    <location>
        <begin position="5971"/>
        <end position="5993"/>
    </location>
</feature>
<dbReference type="InterPro" id="IPR056047">
    <property type="entry name" value="CRMPA-like_DUF7630"/>
</dbReference>
<accession>A0A976QR99</accession>
<feature type="transmembrane region" description="Helical" evidence="2">
    <location>
        <begin position="2223"/>
        <end position="2248"/>
    </location>
</feature>
<feature type="transmembrane region" description="Helical" evidence="2">
    <location>
        <begin position="2152"/>
        <end position="2180"/>
    </location>
</feature>
<gene>
    <name evidence="5" type="ORF">MACJ_000332</name>
</gene>
<keyword evidence="2" id="KW-0472">Membrane</keyword>
<feature type="transmembrane region" description="Helical" evidence="2">
    <location>
        <begin position="5710"/>
        <end position="5729"/>
    </location>
</feature>
<reference evidence="5" key="1">
    <citation type="submission" date="2022-07" db="EMBL/GenBank/DDBJ databases">
        <title>Evaluation of T. orientalis genome assembly methods using nanopore sequencing and analysis of variation between genomes.</title>
        <authorList>
            <person name="Yam J."/>
            <person name="Micallef M.L."/>
            <person name="Liu M."/>
            <person name="Djordjevic S.P."/>
            <person name="Bogema D.R."/>
            <person name="Jenkins C."/>
        </authorList>
    </citation>
    <scope>NUCLEOTIDE SEQUENCE</scope>
    <source>
        <strain evidence="5">Fish Creek</strain>
    </source>
</reference>
<sequence length="6310" mass="722306">MKILYNILKLTIILNFVSKFSECSSSQPSDTTFVCLFDIECNITINSNSILTKAYVSKDVQCPPSENLKTFELENFSSGFVVKWKPELDDKTLESVKLCGTSTSEENETPQYTGTVNLYSFRHHYSIDENNDLALVLIDSKVEKLDLVISRGDQYVVDRSTEYKFVKLNKHLVSHAPLFTLLDTKKEFTQVNLYIHYHELTKYLTFFQKLVIFNIGKVATFNHRVVEGHIIAEMRGITLEHLNELDTSYNGKHPQEFFFLSAQSNDDTTGLPSKCGSSDTLWYLLDLTYKITGEGTKSLVILFPIDLYNKTIKICGGFKRDSLRDYYIPLYTFTASDKMSRHYQNVFYASPLGMADLEFESDFHPLSEIKLIYPCDLSYLDKIRKSFLVPPMCDRIMDYKLGYQEVNTKISKYNANLSYEPSDLYLSIHNKTMLSNYFVAHKVVYLPDKSVHSEKGTKWIKNSMFLPRLYAEHEFPYVIVLCDRWRHNVCFTDDEFDTIIGGIYPSPDLVLEVSASWTEDSMTVGLKMKSQKPPIIKLVMSKDIQYANYESKCNTHKGFYPFPPEQTEPQDGFYTHVYKINRLIQGRIYYLCILRVEEQKNHQQNIQELYNQQQSILNNPLKSHATSKISWNFIGIINTQSVVSDLRLSFSKVGKEGNLLFPTTGFQSDCTLNGFYFSKNMLLDCKSLKPSDEVSLSLPRYEYSTLINFVDNYRTHTGPELSSTDSQAEQEGFWLSYDSTHWKGLGRYINYTGPFQPSENVYKVCVCLNRDCYFSGNAFYSRLNTFELSRFIRINDFFDQMALGRVLCIYNRRIVVCFDAHEDFKVSIQHEIKFQLPQIKISSISFDEQTNLPCILSPNSIYVYKTDMKSKLEITNVLEMKQMFSFNQVTFFQSQESLSAFIQEVSIHNAIEAKWSGSDFTEPNSTYDHKTLRDDHPDLMIEVKIAVTKKTNNLHIYKVDESIYDCFHVNESLELIYNKIHVKFEEKSSEVTKVTQLELNEQFPGIKDGIILKVDKRSLLGMELQTFFITQQEYETIKVFYLKEDKFKYYSSVKAIKGIRDFVITKTHIICLSALLLQDELSQSIFQIDYDNLVDVKLAYPGLEEMAYGKHYSFDPEVSSEFILKFYLDEEQSKIPFPEDHPGELEMGESGLFVNINNGKISGKVKFVGTIDTTVYVDVFLGKGSVKLSFVSKCPLGFELDSGANSCKRCAKGYYRHKMSLDACMSCEDYIQNSTTDSEGKDSPLECVCKPGFFNSNNTCIECPPGTYNDDLGALVCEGVCPPKQVSQVTGASSLEQLMCTCIAGYYLGENGCEKCVIGTYCPGGNQVVRCPANTTTIETGNSADDGCVCNPGYELIEHECRPCDISSYKPTIGNERCTPCSMDSYDIRSYTQITGAISKIECNKCQKGYYFNGTACTDCPVNSFCKGGSFKPVKCGENSIIKKDIGTGAHECMCPRGYGFISLNVNSLIPRNCVKCPINTFQMVDGTQMGCLSCPENTYTLEEGSTSLLDCIPLPGYYSLVHQDYSQVVKYIESRHKRRGYWKSKVPEIKCFSAKDDILSSYVTLTQSLETCVELCDENPHCRYFYYKALGGISNDILSEGSEKICATYTTFDLKTPLSIGGDVLEKISEEDGPVVCEIFRDYVHPKFVPCSRNYYCPGRLNSEKIKCPKNSVTLEEGAVSVEECLCLPGRYLLYGSCVPCKIGYYKPTISNSVCTRCPNDTTTAEEGAYMVNQCVCNSHMYAITLKVTEEVKVNRLVYVTDESEDHDETEQEIEHDMDRMLKEKIEMLTSKNLDYYCSHCLHGYFCKGSWMFKNVHMPPIPCYSGSSVPVSATSHSIKSCLCNPGYGTRQQDFNVDSGYGISCEICSPGTYKSVYENAPCLGMCPAYSTSFPGSTSETECFCIPGYYMYFEGEKMACKRCPEGMICHGGIERYGNNLPIPKKGFGIVYSSPESESDQGSFLQKSENNMDMNREQLLILATECPNPDRCVGGGRCIEGSKGFLCTECTKGYDVEYFNSACTKCSKEVLKLLSPRLILYSSLILLCYHNRQYNMYSEISLVPMFKIGYMFLITLVPMGIISSNSGSSIWRYHSLYRNLFLSNISIYAYTERLNCFRTRIFSIVKGLNKAGLFTQIKNEEDLEYWHLWYAQRYLGILKVLIDLFIILVLCCICQFFNALILDSEGRVSKRLEDLSSETDENEISLSMIRSENDMVDFKRRKNGLFMEMVIITACLHVPSIFMNSLSMLWCTDLRANGKRVLLHMPNQLCRISNKHFTRGFVFGIVSMCMVMGFMAYLLYSLLRSNRKSEWKNIFVTGYKNKYRFWDIVQLTRQVQIVAIMVLQISLEAKKFEMQALLSLLFLQTAYLFVLLYYEPYDARSGSTLANLEKILTYITIFGSLLIYGSHLYHYGEYGYVPFVMAVTGCFVLSKTVVTEIITVEASLSKPGKFWKSVVERLPLLFNYSNAMIYFNYKDDTLIFESSNVKRSSGSMCRLWIYTSQDRQFLLACLRDLMHQCVVYKWKGSFSREFFYFYIRLIYWHSKCIKINIFSNDLEDKDLINHVAFLYYFDKNLKDNAVWILFNYPLNSLNSHRSYYHNSFNCGDGCKAFLLKTSAESIDEVGACLLVDLLFERLYDSMHLSLAEFYYSMLSVSRIEVAQMKTIFKIYKKHLKYVRNYDKYMHKYKLDSITSEIGTLKELTKLDGDEGALMVKQQELFEEKRQLTMEIRQLSESIENKSKLVGAARKQFTRASVLKVGVENVLAKELSNDAIVNLIAKSNGDGIKSEGMSFLRSKRANRESIYNGEFVVIYKEYLVPVKIICDLYEYGECDLSKGIPDEHKGKDLYVKKYVDSKTKCEGSMLKLDKSLSYHGQNLPTLLCADNTDGTYEHIATIEYEEKYSSLVLKNKECTGKAVSIARASKRREIKGSHGKWSITYVSDQRILALVQEPVICYCIEDACTNLSLYDKLLCKVDLEGPELYQFIGETCTIGIECVINIKGNYTVTNDYFIIAKSFAAPLSGVLIRKYEGVYQYSVDKDEYLTAVKSETNVNLFWIPEGAQGKTRIFVGVIKILSMFTGNIYASFFGKQQIIFNNPDLLDCKEAYSLVYKVDITSSSARMKREYTLLSKTKIEENSVTIDVVFLATSIYTLKYCDNCDQRFHCKDNDDYENYPLLANIYVRGIEYAQGIACDLLDNCTANLNTLNMNQTSSVNSRILVSRKCGNPDLLHFLEDNGLGRNDIQRNLTKYKWTTINNAVSLYPLTVFKLCWCSKVFLKPEECDIKDYTIEVGSLLHGDFKIIKNQCWIGSNCEVLASGDNIKGSGSVTISKTCNEYRSWTKSLYTILETISFKQDNGSKALIRLDIKNDKSIVGTYELCWKPKNDFQQIAIGSIDIKAFELNMERYYVQLGSSVLIKPKHNVTGEHFILISEECDGTGDAIHDRMAIQYSGLNMNKIIFNTRKKICWCVTNASIRCNQIEQFKTEIGHLSISGLTFNNSKISCKRSLKCTIDLQFESSVDIKKYDKESFNAGSMLVIRKADCDSPFLESMLYIDSVYSTVPTIQLKQEDIFIVTYHTVFERIINFNKPLGEYNLCYKTASNEYFKVTRISIDGPDLMKSQIIVYSGKRFNITITGYNLDKNLKVFLSTTPKCYQNNENYSNVRVSMPSKPTLLYKENGKDVLIWTGVIVNKNFMGQQVTINDISMANHFNMSQKLHLCYEWDQTQMYTGIDYLISAPRPIEKSDFNSREPLKTILSKNWYIPKINMILITFLSPRSIDVNCENNNLDQYSENVKYSFYSTQRYISEFPKYMEIRNSLICWCGGSDCKSISDYSTTMLFPSFKGINIEVIELLDEPLNLKYTSTELTPFDEIRVVDYKSECGDANSSIMTTHLIKRGESQPSTSGTMTLAKRNDNGLIKRFSLNNNKTIWESRELKLSKLENHINLSYRVCLCSFSIREQCKRGDDFMDTVGLLVKSNPKNTKKRQFIIRIFITYAHTDDKPIKICSRQSVDSLHAATYSFRMIGEVPEARDFVKRFATRYSQNEGFILESCLVENTELNIDSENYIRFMVESKRGVYTMQKVTVMEKVPHDIAIRANHLSEGDSYSLSIITSDLRCSDTDENNIHLVESNKIENNNLILFENIVMRKLGTYKLCIKQIKTSTNVEIDPTWFGIGFLKVKEYYLNYVSDLISFNPLKISEEGADVPEEEQKCLLEGYTGLVQLCIVLKHQLIIVSDCNNKLWAVEFNVKNGVVNVLKNNTMMSLNYESDDPENNWYLCKEIEHNNTLVFLGEKYLLNVKLPLQKDKLEIIRVFKHNIVNPLDVTMFDSSFLISDGYSRSLYLYYLPSQDADTLNKKKILSGYYCISLHLLLEGDSSQITASMVCLEPEVNSIIIFNYEDLVRETSSAIITTYEVTSGQDTVKIGSLNRPCAVDSYKTSFLNKDYTLLFVAENATGRIIVFNLEDNVIHGYKIMYSRGLISKINVDSNSKIIYISSWRKHMGRIEQFVQNKSINSYLHLSFYYSVPEKYQSGDEIELDPVMKGDHFDFFHEKPTDNKTNKQIVNLSAVGLSLDVKTGIITGKININGTYFITIYGGNLLKEVETTIKISASCPPSQQFSNVFRICEDCPIGTYRNDEAEDSCIPCSSKKPNSTTKQAGSKYFLDCLCEPGYFLKEDMCVKCEEATWKEEIGDSPCSGTCGSNMTSDVAGAKSLEELNCYCLPRFYNMRNSGLDNEFVPPEILNMAGMAATMEIRYSEIDTSLVFCIPCDVGFYCPGGDSLPKHCGIGKSTLGRYSYSESECECDKGYGLTPKGCVQCSQFGYKDSVGNTPCNYCHEHSSKKDLRLLNFDSNLFSFNLNAPSRNEKEDENGIVRQFLAHMKTFTSEDDGAFLVTNKFGSKSVSECKYCISGYYFDNNAKDCFVCPYGSFCPGFDSQPKRCGLNSILSSDNALSSMSCMCPMKYGNCSETRNPISLSVECQQCPMGYFQHLELTDIPCLPCPENSKTISMGSDSILSCVPEPGSFIHALIKVPISLILETDDKAIEETFESKYIKIRDESDTLRIDCTDVRRPLVNSRFKAEVLRETEMSCSDECIRNIYCTGYSFNYTSYYFLDEATEYVTNVIYLFDGTSFIKVEYKTCTLYFFNLNIIESEVEDEDTDIIKLCKVNYEFPFESMLCPINNYCDGSKIPTPCHKNSVTTGIGAKSIDSCLCIQGYEPSTRVKGQCKPCNIGWYKEKIGNVSCQRCPEKFKTFLPGSRHSTDCACTQGYYAVPENNHDMIIINEEFIITDRSITKQGEEIEVDMDFKIEDYNRFEYMAENKSRMLLSDSLVFLPSGLNPNTPSSPDTYKIRCEKCLFDHYCPGGWLGYMDSDYENTVKMDINQYKIHNIPYKCPIGSGIPAQATNPSSLTQCLCLPGYMPTGSESRHHEMDETYHSPSEYFASVMSLVLKRTYSNRCIQCETGMFKEGQENSSCSGRCMEYATTYGGSVSETQCFCHYGRYMKMKYAKESPLTNEIIKDDYRNLKCSKCMEGAICPGGLDVQIVKILKERYDFQKIRLEDHVKPMPRQGYFPAYPSYNNIEKISETWLPWTQNVAIAEQVNTAYVEFHPCGIEFRCGGGFTGYCSKGSTGYLCSRCLPKYDMVYFRSICVECQSWFVEISKYFMYRLPLCVIVFLIFVILHYNLEACCVLLKIFMEFYFTMIPYGTISMFTRSSLKPFVHVYNIIFGQSLIHFIYIRVGCIYNVQNPDKYVTIWYIQRFISIISPLIDSLFLLLIFFIIKTIFFLKELMFHNQRDSEIDFVDEPRTNSSNRIHHNNYISLFMKILLINYFTQIHFIWNEMLQMIWCVSVRYKKQPNISVMLHFPTEVCNADNNRFVTTAAASSCIIAASFILFFVYIIRFNSTEYGTFFGLGYRKRYKAWDCVSLSRRFLVSLITTFHIKIQSPHNSGRLRVITSLMLSSFIGVVYLIKVPFNLRNDNLFNRLQVLGICVNIATAFMIQGSFSYDFNYATLVPVFLFGGYCVVLVWYTLVEIGRISKLDNIGRTTFKNVKQWAWNLVSKCLQFFTYWHTEAQITYNIKGKCITVESPFDLDYTISNVKKVKHRYYKGKNSRLNRSGRNRVALSIHQSINKLILDKNTLSVPSYWIEFVINYTMTKFDSINKNRLKESTEIDEIAITPWLISKFTLDASNEDFDIHTKEFDPEYPNLFREVEMNYSGIKNAMFQKIVENIGEEEISKEKLDEMIEMTHKKAMMEEKLAKLNEELDKLIENAKQGEEAVRYVIQIQEGVKNLVDTPLTNEEILLKIEESISRKNNENSYTN</sequence>
<evidence type="ECO:0000256" key="3">
    <source>
        <dbReference type="SAM" id="SignalP"/>
    </source>
</evidence>
<dbReference type="SMART" id="SM01411">
    <property type="entry name" value="Ephrin_rec_like"/>
    <property type="match status" value="17"/>
</dbReference>
<feature type="domain" description="EGF-like" evidence="4">
    <location>
        <begin position="1262"/>
        <end position="1314"/>
    </location>
</feature>
<feature type="chain" id="PRO_5037355831" description="EGF-like domain-containing protein" evidence="3">
    <location>
        <begin position="26"/>
        <end position="6310"/>
    </location>
</feature>
<feature type="transmembrane region" description="Helical" evidence="2">
    <location>
        <begin position="2384"/>
        <end position="2402"/>
    </location>
</feature>
<feature type="domain" description="EGF-like" evidence="4">
    <location>
        <begin position="5183"/>
        <end position="5235"/>
    </location>
</feature>
<feature type="domain" description="EGF-like" evidence="4">
    <location>
        <begin position="1867"/>
        <end position="1920"/>
    </location>
</feature>
<keyword evidence="3" id="KW-0732">Signal</keyword>
<feature type="transmembrane region" description="Helical" evidence="2">
    <location>
        <begin position="5750"/>
        <end position="5776"/>
    </location>
</feature>
<dbReference type="InterPro" id="IPR009030">
    <property type="entry name" value="Growth_fac_rcpt_cys_sf"/>
</dbReference>
<organism evidence="5 6">
    <name type="scientific">Theileria orientalis</name>
    <dbReference type="NCBI Taxonomy" id="68886"/>
    <lineage>
        <taxon>Eukaryota</taxon>
        <taxon>Sar</taxon>
        <taxon>Alveolata</taxon>
        <taxon>Apicomplexa</taxon>
        <taxon>Aconoidasida</taxon>
        <taxon>Piroplasmida</taxon>
        <taxon>Theileriidae</taxon>
        <taxon>Theileria</taxon>
    </lineage>
</organism>
<evidence type="ECO:0000256" key="2">
    <source>
        <dbReference type="SAM" id="Phobius"/>
    </source>
</evidence>
<dbReference type="Pfam" id="PF24633">
    <property type="entry name" value="DUF7630"/>
    <property type="match status" value="1"/>
</dbReference>
<feature type="transmembrane region" description="Helical" evidence="2">
    <location>
        <begin position="5653"/>
        <end position="5673"/>
    </location>
</feature>
<feature type="transmembrane region" description="Helical" evidence="2">
    <location>
        <begin position="5942"/>
        <end position="5959"/>
    </location>
</feature>
<dbReference type="SMART" id="SM00181">
    <property type="entry name" value="EGF"/>
    <property type="match status" value="6"/>
</dbReference>
<dbReference type="Pfam" id="PF24634">
    <property type="entry name" value="DUF7631"/>
    <property type="match status" value="1"/>
</dbReference>
<dbReference type="InterPro" id="IPR000742">
    <property type="entry name" value="EGF"/>
</dbReference>
<dbReference type="OrthoDB" id="410989at2759"/>
<feature type="transmembrane region" description="Helical" evidence="2">
    <location>
        <begin position="5870"/>
        <end position="5889"/>
    </location>
</feature>
<evidence type="ECO:0000313" key="5">
    <source>
        <dbReference type="EMBL" id="UKJ87890.2"/>
    </source>
</evidence>
<evidence type="ECO:0000259" key="4">
    <source>
        <dbReference type="SMART" id="SM00181"/>
    </source>
</evidence>
<feature type="domain" description="EGF-like" evidence="4">
    <location>
        <begin position="1983"/>
        <end position="2022"/>
    </location>
</feature>
<feature type="domain" description="EGF-like" evidence="4">
    <location>
        <begin position="1209"/>
        <end position="1261"/>
    </location>
</feature>
<dbReference type="SUPFAM" id="SSF57184">
    <property type="entry name" value="Growth factor receptor domain"/>
    <property type="match status" value="3"/>
</dbReference>
<protein>
    <recommendedName>
        <fullName evidence="4">EGF-like domain-containing protein</fullName>
    </recommendedName>
</protein>
<feature type="transmembrane region" description="Helical" evidence="2">
    <location>
        <begin position="2414"/>
        <end position="2432"/>
    </location>
</feature>
<feature type="transmembrane region" description="Helical" evidence="2">
    <location>
        <begin position="2354"/>
        <end position="2372"/>
    </location>
</feature>
<proteinExistence type="predicted"/>
<evidence type="ECO:0000256" key="1">
    <source>
        <dbReference type="SAM" id="Coils"/>
    </source>
</evidence>
<feature type="transmembrane region" description="Helical" evidence="2">
    <location>
        <begin position="5999"/>
        <end position="6020"/>
    </location>
</feature>
<name>A0A976QR99_THEOR</name>
<feature type="transmembrane region" description="Helical" evidence="2">
    <location>
        <begin position="2279"/>
        <end position="2301"/>
    </location>
</feature>